<evidence type="ECO:0000256" key="1">
    <source>
        <dbReference type="SAM" id="Phobius"/>
    </source>
</evidence>
<proteinExistence type="predicted"/>
<dbReference type="EMBL" id="UYRU01104296">
    <property type="protein sequence ID" value="VDN42313.1"/>
    <property type="molecule type" value="Genomic_DNA"/>
</dbReference>
<keyword evidence="3" id="KW-1185">Reference proteome</keyword>
<name>A0A3P7NXH8_DIBLA</name>
<keyword evidence="1" id="KW-1133">Transmembrane helix</keyword>
<reference evidence="2 3" key="1">
    <citation type="submission" date="2018-11" db="EMBL/GenBank/DDBJ databases">
        <authorList>
            <consortium name="Pathogen Informatics"/>
        </authorList>
    </citation>
    <scope>NUCLEOTIDE SEQUENCE [LARGE SCALE GENOMIC DNA]</scope>
</reference>
<accession>A0A3P7NXH8</accession>
<gene>
    <name evidence="2" type="ORF">DILT_LOCUS18791</name>
</gene>
<feature type="transmembrane region" description="Helical" evidence="1">
    <location>
        <begin position="85"/>
        <end position="116"/>
    </location>
</feature>
<evidence type="ECO:0000313" key="2">
    <source>
        <dbReference type="EMBL" id="VDN42313.1"/>
    </source>
</evidence>
<feature type="transmembrane region" description="Helical" evidence="1">
    <location>
        <begin position="12"/>
        <end position="33"/>
    </location>
</feature>
<dbReference type="AlphaFoldDB" id="A0A3P7NXH8"/>
<sequence length="183" mass="19088">MASISKLTGVYIPPLINIVLFLFLYIPRLIYILPLVHLLPIVVVTFVDGGDDVCVVNRAAAATNKTAAAADITETPSPLPPHPPLIHIVLFLFLHIPRLIYILPLVHLLFIVVFLVADGGLANRAAAATNKTADAADLTDTRYFIHVGDDTSVLLASISTLAGMSTADAAAAATGGGDGGDVG</sequence>
<evidence type="ECO:0000313" key="3">
    <source>
        <dbReference type="Proteomes" id="UP000281553"/>
    </source>
</evidence>
<organism evidence="2 3">
    <name type="scientific">Dibothriocephalus latus</name>
    <name type="common">Fish tapeworm</name>
    <name type="synonym">Diphyllobothrium latum</name>
    <dbReference type="NCBI Taxonomy" id="60516"/>
    <lineage>
        <taxon>Eukaryota</taxon>
        <taxon>Metazoa</taxon>
        <taxon>Spiralia</taxon>
        <taxon>Lophotrochozoa</taxon>
        <taxon>Platyhelminthes</taxon>
        <taxon>Cestoda</taxon>
        <taxon>Eucestoda</taxon>
        <taxon>Diphyllobothriidea</taxon>
        <taxon>Diphyllobothriidae</taxon>
        <taxon>Dibothriocephalus</taxon>
    </lineage>
</organism>
<keyword evidence="1" id="KW-0472">Membrane</keyword>
<dbReference type="Proteomes" id="UP000281553">
    <property type="component" value="Unassembled WGS sequence"/>
</dbReference>
<keyword evidence="1" id="KW-0812">Transmembrane</keyword>
<protein>
    <submittedName>
        <fullName evidence="2">Uncharacterized protein</fullName>
    </submittedName>
</protein>